<evidence type="ECO:0000256" key="5">
    <source>
        <dbReference type="ARBA" id="ARBA00022984"/>
    </source>
</evidence>
<dbReference type="PROSITE" id="PS52029">
    <property type="entry name" value="LD_TPASE"/>
    <property type="match status" value="1"/>
</dbReference>
<feature type="active site" description="Nucleophile" evidence="7">
    <location>
        <position position="172"/>
    </location>
</feature>
<dbReference type="FunFam" id="2.40.440.10:FF:000006">
    <property type="entry name" value="L,D-transpeptidase catalytic domain"/>
    <property type="match status" value="1"/>
</dbReference>
<evidence type="ECO:0000256" key="8">
    <source>
        <dbReference type="SAM" id="MobiDB-lite"/>
    </source>
</evidence>
<dbReference type="GO" id="GO:0071972">
    <property type="term" value="F:peptidoglycan L,D-transpeptidase activity"/>
    <property type="evidence" value="ECO:0007669"/>
    <property type="project" value="TreeGrafter"/>
</dbReference>
<dbReference type="InterPro" id="IPR038063">
    <property type="entry name" value="Transpep_catalytic_dom"/>
</dbReference>
<feature type="compositionally biased region" description="Basic and acidic residues" evidence="8">
    <location>
        <begin position="419"/>
        <end position="430"/>
    </location>
</feature>
<evidence type="ECO:0000256" key="7">
    <source>
        <dbReference type="PROSITE-ProRule" id="PRU01373"/>
    </source>
</evidence>
<dbReference type="AlphaFoldDB" id="A0A973W0G4"/>
<evidence type="ECO:0000313" key="10">
    <source>
        <dbReference type="EMBL" id="NVI45171.1"/>
    </source>
</evidence>
<feature type="compositionally biased region" description="Low complexity" evidence="8">
    <location>
        <begin position="276"/>
        <end position="291"/>
    </location>
</feature>
<dbReference type="GO" id="GO:0071555">
    <property type="term" value="P:cell wall organization"/>
    <property type="evidence" value="ECO:0007669"/>
    <property type="project" value="UniProtKB-UniRule"/>
</dbReference>
<feature type="domain" description="L,D-TPase catalytic" evidence="9">
    <location>
        <begin position="87"/>
        <end position="196"/>
    </location>
</feature>
<dbReference type="GO" id="GO:0016740">
    <property type="term" value="F:transferase activity"/>
    <property type="evidence" value="ECO:0007669"/>
    <property type="project" value="UniProtKB-KW"/>
</dbReference>
<keyword evidence="12" id="KW-1185">Reference proteome</keyword>
<reference evidence="11" key="3">
    <citation type="submission" date="2024-03" db="EMBL/GenBank/DDBJ databases">
        <authorList>
            <person name="Bromfield E.S.P."/>
            <person name="Cloutier S."/>
        </authorList>
    </citation>
    <scope>NUCLEOTIDE SEQUENCE</scope>
    <source>
        <strain evidence="11">5S5</strain>
    </source>
</reference>
<dbReference type="RefSeq" id="WP_166204567.1">
    <property type="nucleotide sequence ID" value="NZ_CP088285.1"/>
</dbReference>
<feature type="region of interest" description="Disordered" evidence="8">
    <location>
        <begin position="253"/>
        <end position="430"/>
    </location>
</feature>
<dbReference type="NCBIfam" id="NF004785">
    <property type="entry name" value="PRK06132.1-2"/>
    <property type="match status" value="1"/>
</dbReference>
<evidence type="ECO:0000256" key="1">
    <source>
        <dbReference type="ARBA" id="ARBA00004752"/>
    </source>
</evidence>
<keyword evidence="3" id="KW-0808">Transferase</keyword>
<dbReference type="InterPro" id="IPR050979">
    <property type="entry name" value="LD-transpeptidase"/>
</dbReference>
<feature type="compositionally biased region" description="Basic residues" evidence="8">
    <location>
        <begin position="60"/>
        <end position="69"/>
    </location>
</feature>
<feature type="active site" description="Proton donor/acceptor" evidence="7">
    <location>
        <position position="159"/>
    </location>
</feature>
<sequence length="590" mass="62442">MRGTGRRISIFDSANRRFWQVAVLTAAGTVAASSQADAALFYWNSDSGYYGDYQPMPRPARPKPKRNLTKKNPATEKEAGAKPQGPLIISVSVDQQRVSVYDANGLYAESPVSTGMKGHSTPMGVFSVIQKQKYHQSNIYSGAPMPYMQRITWSGIAMHAGVLPGYPASHGCIRMPMSFAVRMYGWTRMGARVFVTPGTITPENFSHPLLVTQKVTPQQPVADEILKMDAPLGVKTDKGADKQSDLDLRTSVGHAAPPASLRDNTHTADASSAMPAASTSVTMSDASSSATRDAIADKLAADKPETVQAETATDQPAETNSATDDKTVGETTGSTDTPKTEVSAHDPVKAEAKADEPKADAARPGIAEAPKTDTKADAPKADAAKDASKDAASKDAAKAVDAVKPADKPAEPATAADAPDAKKDATKDPARLPGVARIDVSKRAGQIAVFISRKDSKLYVRQNFAPLFDVPVMIAASDRPLGTHVFTAEADKTDANLLRWSVVTLPTRNAARIDADEHVSHRRKVAAPVEAKAQPATNTPAEALDRISIPSDVMARISEALGTGGSIIVSDLGVNQGETGEGTDFILPLR</sequence>
<dbReference type="Gene3D" id="2.40.440.10">
    <property type="entry name" value="L,D-transpeptidase catalytic domain-like"/>
    <property type="match status" value="1"/>
</dbReference>
<name>A0A973W0G4_9BRAD</name>
<reference evidence="11" key="2">
    <citation type="journal article" date="2021" name="Int. J. Syst. Evol. Microbiol.">
        <title>Bradyrhizobium septentrionale sp. nov. (sv. septentrionale) and Bradyrhizobium quebecense sp. nov. (sv. septentrionale) associated with legumes native to Canada possess rearranged symbiosis genes and numerous insertion sequences.</title>
        <authorList>
            <person name="Bromfield E.S.P."/>
            <person name="Cloutier S."/>
        </authorList>
    </citation>
    <scope>NUCLEOTIDE SEQUENCE</scope>
    <source>
        <strain evidence="11">5S5</strain>
    </source>
</reference>
<feature type="compositionally biased region" description="Polar residues" evidence="8">
    <location>
        <begin position="308"/>
        <end position="322"/>
    </location>
</feature>
<organism evidence="10">
    <name type="scientific">Bradyrhizobium septentrionale</name>
    <dbReference type="NCBI Taxonomy" id="1404411"/>
    <lineage>
        <taxon>Bacteria</taxon>
        <taxon>Pseudomonadati</taxon>
        <taxon>Pseudomonadota</taxon>
        <taxon>Alphaproteobacteria</taxon>
        <taxon>Hyphomicrobiales</taxon>
        <taxon>Nitrobacteraceae</taxon>
        <taxon>Bradyrhizobium</taxon>
    </lineage>
</organism>
<evidence type="ECO:0000259" key="9">
    <source>
        <dbReference type="PROSITE" id="PS52029"/>
    </source>
</evidence>
<keyword evidence="6 7" id="KW-0961">Cell wall biogenesis/degradation</keyword>
<dbReference type="Pfam" id="PF03734">
    <property type="entry name" value="YkuD"/>
    <property type="match status" value="1"/>
</dbReference>
<dbReference type="PANTHER" id="PTHR30582:SF2">
    <property type="entry name" value="L,D-TRANSPEPTIDASE YCIB-RELATED"/>
    <property type="match status" value="1"/>
</dbReference>
<evidence type="ECO:0000313" key="11">
    <source>
        <dbReference type="EMBL" id="WXC76878.1"/>
    </source>
</evidence>
<dbReference type="GO" id="GO:0018104">
    <property type="term" value="P:peptidoglycan-protein cross-linking"/>
    <property type="evidence" value="ECO:0007669"/>
    <property type="project" value="TreeGrafter"/>
</dbReference>
<comment type="pathway">
    <text evidence="1 7">Cell wall biogenesis; peptidoglycan biosynthesis.</text>
</comment>
<dbReference type="EMBL" id="CP147711">
    <property type="protein sequence ID" value="WXC76878.1"/>
    <property type="molecule type" value="Genomic_DNA"/>
</dbReference>
<evidence type="ECO:0000256" key="3">
    <source>
        <dbReference type="ARBA" id="ARBA00022679"/>
    </source>
</evidence>
<feature type="compositionally biased region" description="Basic and acidic residues" evidence="8">
    <location>
        <begin position="338"/>
        <end position="361"/>
    </location>
</feature>
<evidence type="ECO:0000256" key="2">
    <source>
        <dbReference type="ARBA" id="ARBA00005992"/>
    </source>
</evidence>
<dbReference type="CDD" id="cd16913">
    <property type="entry name" value="YkuD_like"/>
    <property type="match status" value="1"/>
</dbReference>
<dbReference type="PANTHER" id="PTHR30582">
    <property type="entry name" value="L,D-TRANSPEPTIDASE"/>
    <property type="match status" value="1"/>
</dbReference>
<accession>A0A973W0G4</accession>
<dbReference type="SUPFAM" id="SSF141523">
    <property type="entry name" value="L,D-transpeptidase catalytic domain-like"/>
    <property type="match status" value="1"/>
</dbReference>
<feature type="compositionally biased region" description="Basic and acidic residues" evidence="8">
    <location>
        <begin position="294"/>
        <end position="305"/>
    </location>
</feature>
<dbReference type="GO" id="GO:0008360">
    <property type="term" value="P:regulation of cell shape"/>
    <property type="evidence" value="ECO:0007669"/>
    <property type="project" value="UniProtKB-UniRule"/>
</dbReference>
<keyword evidence="4 7" id="KW-0133">Cell shape</keyword>
<dbReference type="Proteomes" id="UP001432046">
    <property type="component" value="Chromosome"/>
</dbReference>
<dbReference type="InterPro" id="IPR005490">
    <property type="entry name" value="LD_TPept_cat_dom"/>
</dbReference>
<feature type="compositionally biased region" description="Basic and acidic residues" evidence="8">
    <location>
        <begin position="370"/>
        <end position="398"/>
    </location>
</feature>
<feature type="region of interest" description="Disordered" evidence="8">
    <location>
        <begin position="53"/>
        <end position="83"/>
    </location>
</feature>
<proteinExistence type="inferred from homology"/>
<evidence type="ECO:0000256" key="6">
    <source>
        <dbReference type="ARBA" id="ARBA00023316"/>
    </source>
</evidence>
<evidence type="ECO:0000313" key="12">
    <source>
        <dbReference type="Proteomes" id="UP001432046"/>
    </source>
</evidence>
<gene>
    <name evidence="10" type="ORF">HAP48_019855</name>
    <name evidence="11" type="ORF">WDK88_25765</name>
</gene>
<comment type="similarity">
    <text evidence="2">Belongs to the YkuD family.</text>
</comment>
<protein>
    <submittedName>
        <fullName evidence="10">L,D-transpeptidase family protein</fullName>
    </submittedName>
</protein>
<dbReference type="EMBL" id="JAAOLE020000001">
    <property type="protein sequence ID" value="NVI45171.1"/>
    <property type="molecule type" value="Genomic_DNA"/>
</dbReference>
<reference evidence="10" key="1">
    <citation type="submission" date="2020-06" db="EMBL/GenBank/DDBJ databases">
        <title>Whole Genome Sequence of Bradyrhizobium sp. Strain 1S1.</title>
        <authorList>
            <person name="Bromfield E.S.P."/>
            <person name="Cloutier S."/>
        </authorList>
    </citation>
    <scope>NUCLEOTIDE SEQUENCE [LARGE SCALE GENOMIC DNA]</scope>
    <source>
        <strain evidence="10">1S1</strain>
    </source>
</reference>
<dbReference type="GO" id="GO:0005576">
    <property type="term" value="C:extracellular region"/>
    <property type="evidence" value="ECO:0007669"/>
    <property type="project" value="TreeGrafter"/>
</dbReference>
<keyword evidence="5 7" id="KW-0573">Peptidoglycan synthesis</keyword>
<evidence type="ECO:0000256" key="4">
    <source>
        <dbReference type="ARBA" id="ARBA00022960"/>
    </source>
</evidence>